<dbReference type="EMBL" id="JAHXCT010000001">
    <property type="protein sequence ID" value="MBW4768469.1"/>
    <property type="molecule type" value="Genomic_DNA"/>
</dbReference>
<comment type="caution">
    <text evidence="5">The sequence shown here is derived from an EMBL/GenBank/DDBJ whole genome shotgun (WGS) entry which is preliminary data.</text>
</comment>
<dbReference type="PANTHER" id="PTHR11575">
    <property type="entry name" value="5'-NUCLEOTIDASE-RELATED"/>
    <property type="match status" value="1"/>
</dbReference>
<dbReference type="InterPro" id="IPR006179">
    <property type="entry name" value="5_nucleotidase/apyrase"/>
</dbReference>
<keyword evidence="6" id="KW-1185">Reference proteome</keyword>
<name>A0ABS6YCK8_9BACT</name>
<dbReference type="Proteomes" id="UP000788426">
    <property type="component" value="Unassembled WGS sequence"/>
</dbReference>
<dbReference type="Pfam" id="PF02872">
    <property type="entry name" value="5_nucleotid_C"/>
    <property type="match status" value="1"/>
</dbReference>
<keyword evidence="1 2" id="KW-0732">Signal</keyword>
<dbReference type="PANTHER" id="PTHR11575:SF6">
    <property type="entry name" value="2',3'-CYCLIC-NUCLEOTIDE 2'-PHOSPHODIESTERASE_3'-NUCLEOTIDASE"/>
    <property type="match status" value="1"/>
</dbReference>
<feature type="signal peptide" evidence="2">
    <location>
        <begin position="1"/>
        <end position="20"/>
    </location>
</feature>
<dbReference type="RefSeq" id="WP_219479278.1">
    <property type="nucleotide sequence ID" value="NZ_JAHXCT010000001.1"/>
</dbReference>
<dbReference type="InterPro" id="IPR004843">
    <property type="entry name" value="Calcineurin-like_PHP"/>
</dbReference>
<evidence type="ECO:0000256" key="1">
    <source>
        <dbReference type="ARBA" id="ARBA00022729"/>
    </source>
</evidence>
<evidence type="ECO:0000259" key="3">
    <source>
        <dbReference type="Pfam" id="PF00149"/>
    </source>
</evidence>
<feature type="chain" id="PRO_5046229649" evidence="2">
    <location>
        <begin position="21"/>
        <end position="586"/>
    </location>
</feature>
<accession>A0ABS6YCK8</accession>
<evidence type="ECO:0000313" key="5">
    <source>
        <dbReference type="EMBL" id="MBW4768469.1"/>
    </source>
</evidence>
<gene>
    <name evidence="5" type="ORF">KZO38_01625</name>
</gene>
<reference evidence="5 6" key="1">
    <citation type="submission" date="2021-07" db="EMBL/GenBank/DDBJ databases">
        <title>Genomic diversity and antimicrobial resistance of Prevotella spp. isolated from chronic lung disease airways.</title>
        <authorList>
            <person name="Webb K.A."/>
            <person name="Olagoke O.S."/>
            <person name="Baird T."/>
            <person name="Neill J."/>
            <person name="Pham A."/>
            <person name="Wells T.J."/>
            <person name="Ramsay K.A."/>
            <person name="Bell S.C."/>
            <person name="Sarovich D.S."/>
            <person name="Price E.P."/>
        </authorList>
    </citation>
    <scope>NUCLEOTIDE SEQUENCE [LARGE SCALE GENOMIC DNA]</scope>
    <source>
        <strain evidence="5 6">SCHI0011.S.12</strain>
    </source>
</reference>
<organism evidence="5 6">
    <name type="scientific">Hoylesella nanceiensis</name>
    <dbReference type="NCBI Taxonomy" id="425941"/>
    <lineage>
        <taxon>Bacteria</taxon>
        <taxon>Pseudomonadati</taxon>
        <taxon>Bacteroidota</taxon>
        <taxon>Bacteroidia</taxon>
        <taxon>Bacteroidales</taxon>
        <taxon>Prevotellaceae</taxon>
        <taxon>Hoylesella</taxon>
    </lineage>
</organism>
<evidence type="ECO:0000256" key="2">
    <source>
        <dbReference type="SAM" id="SignalP"/>
    </source>
</evidence>
<dbReference type="InterPro" id="IPR008334">
    <property type="entry name" value="5'-Nucleotdase_C"/>
</dbReference>
<evidence type="ECO:0000313" key="6">
    <source>
        <dbReference type="Proteomes" id="UP000788426"/>
    </source>
</evidence>
<feature type="domain" description="5'-Nucleotidase C-terminal" evidence="4">
    <location>
        <begin position="343"/>
        <end position="516"/>
    </location>
</feature>
<sequence>MIRISIFFFLLLSTCVKTFAEKKTVDFRIIHTTDIHGHFFPYDYINRKPLSGSVARIASYVDSLRNIYGNKLLLLDSGDILQGQPTSYFYNFLNTQSPNIAASVINYMKYDAQTIGNHDIEPGHKVYDKWISEVQCPVLGANVLNAEKKCYLTPYTIIQRDNIKIAVLGMLTPAIPFWLNEKTWSGLSFEDIVTSAQQWVNIIQEKEHPDIIIGLFHSGRDGGITTNKIKEDASFNVAKKVKGIDLILYGHDHTRFLKKVISNNNDTVLCINPSCYAKAVGDVQIKIEVDSTFNKNTKQAERTIKKSVEGKIVNIENQPINAQFMAHFQPEIQKIDSFINIKVGTLTHPIYNRDCFFGSAPFTDLIHNLQLEITKADLSFTAPLGFDTKLDAGDIHISDLFNLYKYENKIYVLNMTGEEIRKHLELSYDLWTNTMRSSKDHIMQLETKNQQDMQRYGFKNLTFNFDSAAGIDYIVDVTQPEGKKVKILKFTDGRPFDEKKWYKVAMNSYRGNGGGELLTRGAGIERKKIKERIVFESDDDIRYYLLKKIEKEKVITPKPNNNWKFVPSKWTKKAIERDKELIFKTK</sequence>
<dbReference type="Pfam" id="PF00149">
    <property type="entry name" value="Metallophos"/>
    <property type="match status" value="1"/>
</dbReference>
<evidence type="ECO:0000259" key="4">
    <source>
        <dbReference type="Pfam" id="PF02872"/>
    </source>
</evidence>
<protein>
    <submittedName>
        <fullName evidence="5">Bifunctional metallophosphatase/5'-nucleotidase</fullName>
    </submittedName>
</protein>
<feature type="domain" description="Calcineurin-like phosphoesterase" evidence="3">
    <location>
        <begin position="27"/>
        <end position="254"/>
    </location>
</feature>
<proteinExistence type="predicted"/>